<protein>
    <submittedName>
        <fullName evidence="2">Uncharacterized protein</fullName>
    </submittedName>
</protein>
<dbReference type="Proteomes" id="UP001152622">
    <property type="component" value="Chromosome 15"/>
</dbReference>
<sequence length="158" mass="17512">MLTVSSYAERSPRVCFLLRRPIKISPVHHLPYLPHAFQRGCDTPGSESTGTATPSHHTLTPPSHVPDANPRRKHESRLVSATVERGGVKERQTDGERNDARLDRPWSARVDDRRAVQSTGSTDGEDRVTGSGSPARKHINETMAAHLPHRLPSFTETL</sequence>
<keyword evidence="3" id="KW-1185">Reference proteome</keyword>
<name>A0A9Q1EM27_SYNKA</name>
<reference evidence="2" key="1">
    <citation type="journal article" date="2023" name="Science">
        <title>Genome structures resolve the early diversification of teleost fishes.</title>
        <authorList>
            <person name="Parey E."/>
            <person name="Louis A."/>
            <person name="Montfort J."/>
            <person name="Bouchez O."/>
            <person name="Roques C."/>
            <person name="Iampietro C."/>
            <person name="Lluch J."/>
            <person name="Castinel A."/>
            <person name="Donnadieu C."/>
            <person name="Desvignes T."/>
            <person name="Floi Bucao C."/>
            <person name="Jouanno E."/>
            <person name="Wen M."/>
            <person name="Mejri S."/>
            <person name="Dirks R."/>
            <person name="Jansen H."/>
            <person name="Henkel C."/>
            <person name="Chen W.J."/>
            <person name="Zahm M."/>
            <person name="Cabau C."/>
            <person name="Klopp C."/>
            <person name="Thompson A.W."/>
            <person name="Robinson-Rechavi M."/>
            <person name="Braasch I."/>
            <person name="Lecointre G."/>
            <person name="Bobe J."/>
            <person name="Postlethwait J.H."/>
            <person name="Berthelot C."/>
            <person name="Roest Crollius H."/>
            <person name="Guiguen Y."/>
        </authorList>
    </citation>
    <scope>NUCLEOTIDE SEQUENCE</scope>
    <source>
        <strain evidence="2">WJC10195</strain>
    </source>
</reference>
<evidence type="ECO:0000313" key="3">
    <source>
        <dbReference type="Proteomes" id="UP001152622"/>
    </source>
</evidence>
<comment type="caution">
    <text evidence="2">The sequence shown here is derived from an EMBL/GenBank/DDBJ whole genome shotgun (WGS) entry which is preliminary data.</text>
</comment>
<dbReference type="AlphaFoldDB" id="A0A9Q1EM27"/>
<feature type="compositionally biased region" description="Basic and acidic residues" evidence="1">
    <location>
        <begin position="86"/>
        <end position="115"/>
    </location>
</feature>
<gene>
    <name evidence="2" type="ORF">SKAU_G00335830</name>
</gene>
<evidence type="ECO:0000313" key="2">
    <source>
        <dbReference type="EMBL" id="KAJ8341292.1"/>
    </source>
</evidence>
<dbReference type="EMBL" id="JAINUF010000015">
    <property type="protein sequence ID" value="KAJ8341292.1"/>
    <property type="molecule type" value="Genomic_DNA"/>
</dbReference>
<evidence type="ECO:0000256" key="1">
    <source>
        <dbReference type="SAM" id="MobiDB-lite"/>
    </source>
</evidence>
<organism evidence="2 3">
    <name type="scientific">Synaphobranchus kaupii</name>
    <name type="common">Kaup's arrowtooth eel</name>
    <dbReference type="NCBI Taxonomy" id="118154"/>
    <lineage>
        <taxon>Eukaryota</taxon>
        <taxon>Metazoa</taxon>
        <taxon>Chordata</taxon>
        <taxon>Craniata</taxon>
        <taxon>Vertebrata</taxon>
        <taxon>Euteleostomi</taxon>
        <taxon>Actinopterygii</taxon>
        <taxon>Neopterygii</taxon>
        <taxon>Teleostei</taxon>
        <taxon>Anguilliformes</taxon>
        <taxon>Synaphobranchidae</taxon>
        <taxon>Synaphobranchus</taxon>
    </lineage>
</organism>
<feature type="region of interest" description="Disordered" evidence="1">
    <location>
        <begin position="41"/>
        <end position="135"/>
    </location>
</feature>
<feature type="compositionally biased region" description="Polar residues" evidence="1">
    <location>
        <begin position="45"/>
        <end position="61"/>
    </location>
</feature>
<accession>A0A9Q1EM27</accession>
<proteinExistence type="predicted"/>